<evidence type="ECO:0000256" key="2">
    <source>
        <dbReference type="ARBA" id="ARBA00023015"/>
    </source>
</evidence>
<accession>A0A7J7CPJ4</accession>
<dbReference type="GO" id="GO:0003700">
    <property type="term" value="F:DNA-binding transcription factor activity"/>
    <property type="evidence" value="ECO:0007669"/>
    <property type="project" value="InterPro"/>
</dbReference>
<evidence type="ECO:0000256" key="4">
    <source>
        <dbReference type="ARBA" id="ARBA00023125"/>
    </source>
</evidence>
<feature type="domain" description="RWP-RK" evidence="8">
    <location>
        <begin position="46"/>
        <end position="131"/>
    </location>
</feature>
<dbReference type="EMBL" id="JAAARO010000014">
    <property type="protein sequence ID" value="KAF5735889.1"/>
    <property type="molecule type" value="Genomic_DNA"/>
</dbReference>
<dbReference type="InParanoid" id="A0A7J7CPJ4"/>
<dbReference type="InterPro" id="IPR044607">
    <property type="entry name" value="RKD-like"/>
</dbReference>
<evidence type="ECO:0000259" key="8">
    <source>
        <dbReference type="PROSITE" id="PS51519"/>
    </source>
</evidence>
<dbReference type="AlphaFoldDB" id="A0A7J7CPJ4"/>
<keyword evidence="10" id="KW-1185">Reference proteome</keyword>
<evidence type="ECO:0000256" key="5">
    <source>
        <dbReference type="ARBA" id="ARBA00023163"/>
    </source>
</evidence>
<dbReference type="InterPro" id="IPR003035">
    <property type="entry name" value="RWP-RK_dom"/>
</dbReference>
<dbReference type="PANTHER" id="PTHR46373:SF12">
    <property type="entry name" value="PROTEIN RKD5"/>
    <property type="match status" value="1"/>
</dbReference>
<dbReference type="PANTHER" id="PTHR46373">
    <property type="entry name" value="PROTEIN RKD4"/>
    <property type="match status" value="1"/>
</dbReference>
<sequence>MHELNRDGFHKSRRSQPVFGLDLNCPPCSVASFELSENKKTVQSPPGAIAKKRKRAATKDIAGISLEDIVKYFDLPIVEASRNLRIGLTVLKRKCRELGIPRWPHRKIKSLDSLIHNLQEEAVRQEQESEDAARAVAKRKKMLEREKENIERKPFMEIQSETKKFRQDVFKRRHRARSLQSQGNLGSHVGHCQYANYAN</sequence>
<evidence type="ECO:0000313" key="10">
    <source>
        <dbReference type="Proteomes" id="UP000593562"/>
    </source>
</evidence>
<reference evidence="9 10" key="1">
    <citation type="journal article" date="2020" name="Nat. Commun.">
        <title>Genome of Tripterygium wilfordii and identification of cytochrome P450 involved in triptolide biosynthesis.</title>
        <authorList>
            <person name="Tu L."/>
            <person name="Su P."/>
            <person name="Zhang Z."/>
            <person name="Gao L."/>
            <person name="Wang J."/>
            <person name="Hu T."/>
            <person name="Zhou J."/>
            <person name="Zhang Y."/>
            <person name="Zhao Y."/>
            <person name="Liu Y."/>
            <person name="Song Y."/>
            <person name="Tong Y."/>
            <person name="Lu Y."/>
            <person name="Yang J."/>
            <person name="Xu C."/>
            <person name="Jia M."/>
            <person name="Peters R.J."/>
            <person name="Huang L."/>
            <person name="Gao W."/>
        </authorList>
    </citation>
    <scope>NUCLEOTIDE SEQUENCE [LARGE SCALE GENOMIC DNA]</scope>
    <source>
        <strain evidence="10">cv. XIE 37</strain>
        <tissue evidence="9">Leaf</tissue>
    </source>
</reference>
<protein>
    <recommendedName>
        <fullName evidence="8">RWP-RK domain-containing protein</fullName>
    </recommendedName>
</protein>
<name>A0A7J7CPJ4_TRIWF</name>
<keyword evidence="5" id="KW-0804">Transcription</keyword>
<dbReference type="GO" id="GO:0003677">
    <property type="term" value="F:DNA binding"/>
    <property type="evidence" value="ECO:0007669"/>
    <property type="project" value="UniProtKB-KW"/>
</dbReference>
<keyword evidence="4" id="KW-0238">DNA-binding</keyword>
<keyword evidence="3 7" id="KW-0175">Coiled coil</keyword>
<gene>
    <name evidence="9" type="ORF">HS088_TW14G00018</name>
</gene>
<keyword evidence="2" id="KW-0805">Transcription regulation</keyword>
<dbReference type="PROSITE" id="PS51519">
    <property type="entry name" value="RWP_RK"/>
    <property type="match status" value="1"/>
</dbReference>
<comment type="caution">
    <text evidence="9">The sequence shown here is derived from an EMBL/GenBank/DDBJ whole genome shotgun (WGS) entry which is preliminary data.</text>
</comment>
<dbReference type="Pfam" id="PF02042">
    <property type="entry name" value="RWP-RK"/>
    <property type="match status" value="1"/>
</dbReference>
<evidence type="ECO:0000256" key="3">
    <source>
        <dbReference type="ARBA" id="ARBA00023054"/>
    </source>
</evidence>
<organism evidence="9 10">
    <name type="scientific">Tripterygium wilfordii</name>
    <name type="common">Thunder God vine</name>
    <dbReference type="NCBI Taxonomy" id="458696"/>
    <lineage>
        <taxon>Eukaryota</taxon>
        <taxon>Viridiplantae</taxon>
        <taxon>Streptophyta</taxon>
        <taxon>Embryophyta</taxon>
        <taxon>Tracheophyta</taxon>
        <taxon>Spermatophyta</taxon>
        <taxon>Magnoliopsida</taxon>
        <taxon>eudicotyledons</taxon>
        <taxon>Gunneridae</taxon>
        <taxon>Pentapetalae</taxon>
        <taxon>rosids</taxon>
        <taxon>fabids</taxon>
        <taxon>Celastrales</taxon>
        <taxon>Celastraceae</taxon>
        <taxon>Tripterygium</taxon>
    </lineage>
</organism>
<proteinExistence type="predicted"/>
<keyword evidence="6" id="KW-0539">Nucleus</keyword>
<feature type="coiled-coil region" evidence="7">
    <location>
        <begin position="108"/>
        <end position="153"/>
    </location>
</feature>
<dbReference type="Proteomes" id="UP000593562">
    <property type="component" value="Unassembled WGS sequence"/>
</dbReference>
<evidence type="ECO:0000256" key="7">
    <source>
        <dbReference type="SAM" id="Coils"/>
    </source>
</evidence>
<evidence type="ECO:0000256" key="6">
    <source>
        <dbReference type="ARBA" id="ARBA00023242"/>
    </source>
</evidence>
<evidence type="ECO:0000256" key="1">
    <source>
        <dbReference type="ARBA" id="ARBA00004049"/>
    </source>
</evidence>
<comment type="function">
    <text evidence="1">Putative transcription factor.</text>
</comment>
<evidence type="ECO:0000313" key="9">
    <source>
        <dbReference type="EMBL" id="KAF5735889.1"/>
    </source>
</evidence>